<evidence type="ECO:0000313" key="2">
    <source>
        <dbReference type="EMBL" id="KAE9619598.1"/>
    </source>
</evidence>
<accession>A0A6A4QYV9</accession>
<organism evidence="2 3">
    <name type="scientific">Lupinus albus</name>
    <name type="common">White lupine</name>
    <name type="synonym">Lupinus termis</name>
    <dbReference type="NCBI Taxonomy" id="3870"/>
    <lineage>
        <taxon>Eukaryota</taxon>
        <taxon>Viridiplantae</taxon>
        <taxon>Streptophyta</taxon>
        <taxon>Embryophyta</taxon>
        <taxon>Tracheophyta</taxon>
        <taxon>Spermatophyta</taxon>
        <taxon>Magnoliopsida</taxon>
        <taxon>eudicotyledons</taxon>
        <taxon>Gunneridae</taxon>
        <taxon>Pentapetalae</taxon>
        <taxon>rosids</taxon>
        <taxon>fabids</taxon>
        <taxon>Fabales</taxon>
        <taxon>Fabaceae</taxon>
        <taxon>Papilionoideae</taxon>
        <taxon>50 kb inversion clade</taxon>
        <taxon>genistoids sensu lato</taxon>
        <taxon>core genistoids</taxon>
        <taxon>Genisteae</taxon>
        <taxon>Lupinus</taxon>
    </lineage>
</organism>
<proteinExistence type="predicted"/>
<dbReference type="CDD" id="cd22645">
    <property type="entry name" value="BIC1_CID"/>
    <property type="match status" value="1"/>
</dbReference>
<dbReference type="EMBL" id="WOCE01000002">
    <property type="protein sequence ID" value="KAE9619598.1"/>
    <property type="molecule type" value="Genomic_DNA"/>
</dbReference>
<keyword evidence="3" id="KW-1185">Reference proteome</keyword>
<dbReference type="PANTHER" id="PTHR34207">
    <property type="entry name" value="PROTEIN BIC1"/>
    <property type="match status" value="1"/>
</dbReference>
<dbReference type="InterPro" id="IPR040374">
    <property type="entry name" value="BIC"/>
</dbReference>
<feature type="compositionally biased region" description="Polar residues" evidence="1">
    <location>
        <begin position="12"/>
        <end position="23"/>
    </location>
</feature>
<comment type="caution">
    <text evidence="2">The sequence shown here is derived from an EMBL/GenBank/DDBJ whole genome shotgun (WGS) entry which is preliminary data.</text>
</comment>
<evidence type="ECO:0000313" key="3">
    <source>
        <dbReference type="Proteomes" id="UP000447434"/>
    </source>
</evidence>
<protein>
    <submittedName>
        <fullName evidence="2">Uncharacterized protein</fullName>
    </submittedName>
</protein>
<feature type="compositionally biased region" description="Polar residues" evidence="1">
    <location>
        <begin position="48"/>
        <end position="65"/>
    </location>
</feature>
<dbReference type="AlphaFoldDB" id="A0A6A4QYV9"/>
<evidence type="ECO:0000256" key="1">
    <source>
        <dbReference type="SAM" id="MobiDB-lite"/>
    </source>
</evidence>
<dbReference type="PANTHER" id="PTHR34207:SF2">
    <property type="entry name" value="PROTEIN BIC1"/>
    <property type="match status" value="1"/>
</dbReference>
<dbReference type="GO" id="GO:0009785">
    <property type="term" value="P:blue light signaling pathway"/>
    <property type="evidence" value="ECO:0007669"/>
    <property type="project" value="InterPro"/>
</dbReference>
<dbReference type="OrthoDB" id="672067at2759"/>
<reference evidence="3" key="1">
    <citation type="journal article" date="2020" name="Nat. Commun.">
        <title>Genome sequence of the cluster root forming white lupin.</title>
        <authorList>
            <person name="Hufnagel B."/>
            <person name="Marques A."/>
            <person name="Soriano A."/>
            <person name="Marques L."/>
            <person name="Divol F."/>
            <person name="Doumas P."/>
            <person name="Sallet E."/>
            <person name="Mancinotti D."/>
            <person name="Carrere S."/>
            <person name="Marande W."/>
            <person name="Arribat S."/>
            <person name="Keller J."/>
            <person name="Huneau C."/>
            <person name="Blein T."/>
            <person name="Aime D."/>
            <person name="Laguerre M."/>
            <person name="Taylor J."/>
            <person name="Schubert V."/>
            <person name="Nelson M."/>
            <person name="Geu-Flores F."/>
            <person name="Crespi M."/>
            <person name="Gallardo-Guerrero K."/>
            <person name="Delaux P.-M."/>
            <person name="Salse J."/>
            <person name="Berges H."/>
            <person name="Guyot R."/>
            <person name="Gouzy J."/>
            <person name="Peret B."/>
        </authorList>
    </citation>
    <scope>NUCLEOTIDE SEQUENCE [LARGE SCALE GENOMIC DNA]</scope>
    <source>
        <strain evidence="3">cv. Amiga</strain>
    </source>
</reference>
<gene>
    <name evidence="2" type="ORF">Lalb_Chr02g0154951</name>
</gene>
<feature type="region of interest" description="Disordered" evidence="1">
    <location>
        <begin position="1"/>
        <end position="66"/>
    </location>
</feature>
<name>A0A6A4QYV9_LUPAL</name>
<dbReference type="Proteomes" id="UP000447434">
    <property type="component" value="Chromosome 2"/>
</dbReference>
<sequence length="160" mass="17975">MSHHYSTDSDDQIQPQTLELKNLNQRKDNSIIMEQEQDNGSDKDDTHTQTPSSDSKTHLSNNMENALQELVLSEKSVETEAMAEESGRERLKKHRVEVAGKVRVPDIWGQEDKLKDWVDGTTAFDAPLVPSRILTARTALVEEGPRTSTTEGDLIVENMS</sequence>